<evidence type="ECO:0000256" key="11">
    <source>
        <dbReference type="RuleBase" id="RU363032"/>
    </source>
</evidence>
<sequence length="229" mass="25436">MERIQAYFAVISQGISTSLILTAVSLFIAFFLALVLTFLLSMENKWLKSAVNIYLTLFTGTPLLVQFFLIYAGPGQFQWIVDSPLWFFLSNAWFCAMLTLALNSAAYSTLLFHGAVKAISKGQWESCAALGLTRLQTLKILIPYALKRALPSYSNEIILVFKGTSLASTITILDIMGYARQLYGTEYDALTIYGIAGAIYLVITGIATLLLRRLENNVLAFERLEVDKA</sequence>
<keyword evidence="9 11" id="KW-0472">Membrane</keyword>
<dbReference type="NCBIfam" id="TIGR01726">
    <property type="entry name" value="HEQRo_perm_3TM"/>
    <property type="match status" value="1"/>
</dbReference>
<evidence type="ECO:0000256" key="4">
    <source>
        <dbReference type="ARBA" id="ARBA00022475"/>
    </source>
</evidence>
<evidence type="ECO:0000256" key="7">
    <source>
        <dbReference type="ARBA" id="ARBA00022970"/>
    </source>
</evidence>
<evidence type="ECO:0000259" key="12">
    <source>
        <dbReference type="PROSITE" id="PS50928"/>
    </source>
</evidence>
<dbReference type="InterPro" id="IPR035906">
    <property type="entry name" value="MetI-like_sf"/>
</dbReference>
<comment type="caution">
    <text evidence="13">The sequence shown here is derived from an EMBL/GenBank/DDBJ whole genome shotgun (WGS) entry which is preliminary data.</text>
</comment>
<evidence type="ECO:0000313" key="13">
    <source>
        <dbReference type="EMBL" id="TCP14028.1"/>
    </source>
</evidence>
<dbReference type="PANTHER" id="PTHR30614">
    <property type="entry name" value="MEMBRANE COMPONENT OF AMINO ACID ABC TRANSPORTER"/>
    <property type="match status" value="1"/>
</dbReference>
<dbReference type="EMBL" id="SLXI01000001">
    <property type="protein sequence ID" value="TCP14028.1"/>
    <property type="molecule type" value="Genomic_DNA"/>
</dbReference>
<dbReference type="AlphaFoldDB" id="A0A4R2N2E3"/>
<dbReference type="InterPro" id="IPR010065">
    <property type="entry name" value="AA_ABC_transptr_permease_3TM"/>
</dbReference>
<dbReference type="Proteomes" id="UP000294841">
    <property type="component" value="Unassembled WGS sequence"/>
</dbReference>
<comment type="similarity">
    <text evidence="2">Belongs to the binding-protein-dependent transport system permease family. HisMQ subfamily.</text>
</comment>
<evidence type="ECO:0000256" key="5">
    <source>
        <dbReference type="ARBA" id="ARBA00022519"/>
    </source>
</evidence>
<keyword evidence="5" id="KW-0997">Cell inner membrane</keyword>
<evidence type="ECO:0000256" key="2">
    <source>
        <dbReference type="ARBA" id="ARBA00010072"/>
    </source>
</evidence>
<accession>A0A4R2N2E3</accession>
<dbReference type="GO" id="GO:0006865">
    <property type="term" value="P:amino acid transport"/>
    <property type="evidence" value="ECO:0007669"/>
    <property type="project" value="UniProtKB-KW"/>
</dbReference>
<proteinExistence type="inferred from homology"/>
<keyword evidence="3 11" id="KW-0813">Transport</keyword>
<keyword evidence="8 11" id="KW-1133">Transmembrane helix</keyword>
<protein>
    <recommendedName>
        <fullName evidence="10">Arginine ABC transporter permease protein ArtM</fullName>
    </recommendedName>
</protein>
<evidence type="ECO:0000256" key="6">
    <source>
        <dbReference type="ARBA" id="ARBA00022692"/>
    </source>
</evidence>
<dbReference type="RefSeq" id="WP_132021559.1">
    <property type="nucleotide sequence ID" value="NZ_CP016605.1"/>
</dbReference>
<feature type="transmembrane region" description="Helical" evidence="11">
    <location>
        <begin position="190"/>
        <end position="211"/>
    </location>
</feature>
<dbReference type="SUPFAM" id="SSF161098">
    <property type="entry name" value="MetI-like"/>
    <property type="match status" value="1"/>
</dbReference>
<dbReference type="InterPro" id="IPR043429">
    <property type="entry name" value="ArtM/GltK/GlnP/TcyL/YhdX-like"/>
</dbReference>
<dbReference type="Gene3D" id="1.10.3720.10">
    <property type="entry name" value="MetI-like"/>
    <property type="match status" value="1"/>
</dbReference>
<evidence type="ECO:0000256" key="10">
    <source>
        <dbReference type="ARBA" id="ARBA00040319"/>
    </source>
</evidence>
<name>A0A4R2N2E3_9PAST</name>
<evidence type="ECO:0000313" key="14">
    <source>
        <dbReference type="Proteomes" id="UP000294841"/>
    </source>
</evidence>
<dbReference type="OrthoDB" id="4404959at2"/>
<keyword evidence="4" id="KW-1003">Cell membrane</keyword>
<organism evidence="13 14">
    <name type="scientific">Bisgaardia hudsonensis</name>
    <dbReference type="NCBI Taxonomy" id="109472"/>
    <lineage>
        <taxon>Bacteria</taxon>
        <taxon>Pseudomonadati</taxon>
        <taxon>Pseudomonadota</taxon>
        <taxon>Gammaproteobacteria</taxon>
        <taxon>Pasteurellales</taxon>
        <taxon>Pasteurellaceae</taxon>
        <taxon>Bisgaardia</taxon>
    </lineage>
</organism>
<reference evidence="13 14" key="1">
    <citation type="submission" date="2019-03" db="EMBL/GenBank/DDBJ databases">
        <title>Genomic Encyclopedia of Type Strains, Phase IV (KMG-IV): sequencing the most valuable type-strain genomes for metagenomic binning, comparative biology and taxonomic classification.</title>
        <authorList>
            <person name="Goeker M."/>
        </authorList>
    </citation>
    <scope>NUCLEOTIDE SEQUENCE [LARGE SCALE GENOMIC DNA]</scope>
    <source>
        <strain evidence="13 14">DSM 28231</strain>
    </source>
</reference>
<feature type="transmembrane region" description="Helical" evidence="11">
    <location>
        <begin position="85"/>
        <end position="112"/>
    </location>
</feature>
<dbReference type="InterPro" id="IPR000515">
    <property type="entry name" value="MetI-like"/>
</dbReference>
<evidence type="ECO:0000256" key="3">
    <source>
        <dbReference type="ARBA" id="ARBA00022448"/>
    </source>
</evidence>
<evidence type="ECO:0000256" key="1">
    <source>
        <dbReference type="ARBA" id="ARBA00004429"/>
    </source>
</evidence>
<keyword evidence="7" id="KW-0029">Amino-acid transport</keyword>
<dbReference type="PROSITE" id="PS50928">
    <property type="entry name" value="ABC_TM1"/>
    <property type="match status" value="1"/>
</dbReference>
<dbReference type="CDD" id="cd06261">
    <property type="entry name" value="TM_PBP2"/>
    <property type="match status" value="1"/>
</dbReference>
<comment type="subcellular location">
    <subcellularLocation>
        <location evidence="1">Cell inner membrane</location>
        <topology evidence="1">Multi-pass membrane protein</topology>
    </subcellularLocation>
    <subcellularLocation>
        <location evidence="11">Cell membrane</location>
        <topology evidence="11">Multi-pass membrane protein</topology>
    </subcellularLocation>
</comment>
<dbReference type="GO" id="GO:0043190">
    <property type="term" value="C:ATP-binding cassette (ABC) transporter complex"/>
    <property type="evidence" value="ECO:0007669"/>
    <property type="project" value="InterPro"/>
</dbReference>
<evidence type="ECO:0000256" key="8">
    <source>
        <dbReference type="ARBA" id="ARBA00022989"/>
    </source>
</evidence>
<keyword evidence="6 11" id="KW-0812">Transmembrane</keyword>
<feature type="domain" description="ABC transmembrane type-1" evidence="12">
    <location>
        <begin position="15"/>
        <end position="211"/>
    </location>
</feature>
<feature type="transmembrane region" description="Helical" evidence="11">
    <location>
        <begin position="157"/>
        <end position="178"/>
    </location>
</feature>
<dbReference type="PANTHER" id="PTHR30614:SF10">
    <property type="entry name" value="ARGININE ABC TRANSPORTER PERMEASE PROTEIN ARTM"/>
    <property type="match status" value="1"/>
</dbReference>
<feature type="transmembrane region" description="Helical" evidence="11">
    <location>
        <begin position="53"/>
        <end position="73"/>
    </location>
</feature>
<evidence type="ECO:0000256" key="9">
    <source>
        <dbReference type="ARBA" id="ARBA00023136"/>
    </source>
</evidence>
<dbReference type="Pfam" id="PF00528">
    <property type="entry name" value="BPD_transp_1"/>
    <property type="match status" value="1"/>
</dbReference>
<keyword evidence="14" id="KW-1185">Reference proteome</keyword>
<feature type="transmembrane region" description="Helical" evidence="11">
    <location>
        <begin position="20"/>
        <end position="41"/>
    </location>
</feature>
<gene>
    <name evidence="13" type="ORF">EV697_101153</name>
</gene>
<dbReference type="NCBIfam" id="NF008336">
    <property type="entry name" value="PRK11122.1"/>
    <property type="match status" value="1"/>
</dbReference>
<dbReference type="GO" id="GO:0022857">
    <property type="term" value="F:transmembrane transporter activity"/>
    <property type="evidence" value="ECO:0007669"/>
    <property type="project" value="InterPro"/>
</dbReference>